<accession>A0A2S6AM86</accession>
<comment type="caution">
    <text evidence="1">The sequence shown here is derived from an EMBL/GenBank/DDBJ whole genome shotgun (WGS) entry which is preliminary data.</text>
</comment>
<organism evidence="1 2">
    <name type="scientific">Nocardia nova</name>
    <dbReference type="NCBI Taxonomy" id="37330"/>
    <lineage>
        <taxon>Bacteria</taxon>
        <taxon>Bacillati</taxon>
        <taxon>Actinomycetota</taxon>
        <taxon>Actinomycetes</taxon>
        <taxon>Mycobacteriales</taxon>
        <taxon>Nocardiaceae</taxon>
        <taxon>Nocardia</taxon>
    </lineage>
</organism>
<evidence type="ECO:0000313" key="1">
    <source>
        <dbReference type="EMBL" id="PPJ36344.1"/>
    </source>
</evidence>
<dbReference type="AlphaFoldDB" id="A0A2S6AM86"/>
<dbReference type="EMBL" id="PSZC01000014">
    <property type="protein sequence ID" value="PPJ36344.1"/>
    <property type="molecule type" value="Genomic_DNA"/>
</dbReference>
<evidence type="ECO:0000313" key="2">
    <source>
        <dbReference type="Proteomes" id="UP000239874"/>
    </source>
</evidence>
<protein>
    <submittedName>
        <fullName evidence="1">Uncharacterized protein</fullName>
    </submittedName>
</protein>
<dbReference type="Proteomes" id="UP000239874">
    <property type="component" value="Unassembled WGS sequence"/>
</dbReference>
<gene>
    <name evidence="1" type="ORF">C5E45_20025</name>
</gene>
<name>A0A2S6AM86_9NOCA</name>
<proteinExistence type="predicted"/>
<reference evidence="1 2" key="1">
    <citation type="submission" date="2018-02" db="EMBL/GenBank/DDBJ databases">
        <title>8 Nocardia nova and 1 Nocardia cyriacigeorgica strain used for evolution to TMP-SMX.</title>
        <authorList>
            <person name="Mehta H."/>
            <person name="Weng J."/>
            <person name="Shamoo Y."/>
        </authorList>
    </citation>
    <scope>NUCLEOTIDE SEQUENCE [LARGE SCALE GENOMIC DNA]</scope>
    <source>
        <strain evidence="1 2">MDA3139</strain>
    </source>
</reference>
<sequence>MVETITALRNFGTHIANGGGNDVDHVVILMAQAARDVGGHIVHGEDQLCEVVDIHGHHCDCTRRNGRNHHASFLSRTHSIDELRLVVPH</sequence>